<comment type="caution">
    <text evidence="2">The sequence shown here is derived from an EMBL/GenBank/DDBJ whole genome shotgun (WGS) entry which is preliminary data.</text>
</comment>
<dbReference type="Pfam" id="PF22936">
    <property type="entry name" value="Pol_BBD"/>
    <property type="match status" value="1"/>
</dbReference>
<dbReference type="PANTHER" id="PTHR34222:SF43">
    <property type="entry name" value="RETROTRANSPOSON GAG DOMAIN-CONTAINING PROTEIN"/>
    <property type="match status" value="1"/>
</dbReference>
<gene>
    <name evidence="2" type="ORF">BUALT_Bualt03G0228700</name>
</gene>
<evidence type="ECO:0000313" key="2">
    <source>
        <dbReference type="EMBL" id="KAG8387202.1"/>
    </source>
</evidence>
<proteinExistence type="predicted"/>
<evidence type="ECO:0000259" key="1">
    <source>
        <dbReference type="Pfam" id="PF22936"/>
    </source>
</evidence>
<dbReference type="EMBL" id="WHWC01000003">
    <property type="protein sequence ID" value="KAG8387202.1"/>
    <property type="molecule type" value="Genomic_DNA"/>
</dbReference>
<dbReference type="Pfam" id="PF14223">
    <property type="entry name" value="Retrotran_gag_2"/>
    <property type="match status" value="1"/>
</dbReference>
<dbReference type="InterPro" id="IPR054722">
    <property type="entry name" value="PolX-like_BBD"/>
</dbReference>
<name>A0AAV6Y435_9LAMI</name>
<organism evidence="2 3">
    <name type="scientific">Buddleja alternifolia</name>
    <dbReference type="NCBI Taxonomy" id="168488"/>
    <lineage>
        <taxon>Eukaryota</taxon>
        <taxon>Viridiplantae</taxon>
        <taxon>Streptophyta</taxon>
        <taxon>Embryophyta</taxon>
        <taxon>Tracheophyta</taxon>
        <taxon>Spermatophyta</taxon>
        <taxon>Magnoliopsida</taxon>
        <taxon>eudicotyledons</taxon>
        <taxon>Gunneridae</taxon>
        <taxon>Pentapetalae</taxon>
        <taxon>asterids</taxon>
        <taxon>lamiids</taxon>
        <taxon>Lamiales</taxon>
        <taxon>Scrophulariaceae</taxon>
        <taxon>Buddlejeae</taxon>
        <taxon>Buddleja</taxon>
    </lineage>
</organism>
<protein>
    <recommendedName>
        <fullName evidence="1">Retrovirus-related Pol polyprotein from transposon TNT 1-94-like beta-barrel domain-containing protein</fullName>
    </recommendedName>
</protein>
<evidence type="ECO:0000313" key="3">
    <source>
        <dbReference type="Proteomes" id="UP000826271"/>
    </source>
</evidence>
<accession>A0AAV6Y435</accession>
<dbReference type="AlphaFoldDB" id="A0AAV6Y435"/>
<dbReference type="Proteomes" id="UP000826271">
    <property type="component" value="Unassembled WGS sequence"/>
</dbReference>
<keyword evidence="3" id="KW-1185">Reference proteome</keyword>
<dbReference type="PANTHER" id="PTHR34222">
    <property type="entry name" value="GAG_PRE-INTEGRS DOMAIN-CONTAINING PROTEIN"/>
    <property type="match status" value="1"/>
</dbReference>
<reference evidence="2" key="1">
    <citation type="submission" date="2019-10" db="EMBL/GenBank/DDBJ databases">
        <authorList>
            <person name="Zhang R."/>
            <person name="Pan Y."/>
            <person name="Wang J."/>
            <person name="Ma R."/>
            <person name="Yu S."/>
        </authorList>
    </citation>
    <scope>NUCLEOTIDE SEQUENCE</scope>
    <source>
        <strain evidence="2">LA-IB0</strain>
        <tissue evidence="2">Leaf</tissue>
    </source>
</reference>
<sequence length="606" mass="68382">MGEKGIESSGSKSVPIVVQSEGAFNAGIILTESNYDVWSQLMEMHIAEREKLSYIHGKTKPPTEAEEGYKKWYAENQKVKRWLLMSMSPEIMKRYLRLPTAREIWNALSKAFYDGSDELQVFALNQKAFTTKQNEKSLSEFYGELTGVFQELDHRDKVVMKDPDDVLAYRKSIERLRVHIFLAGLDDVFEQIRGEILRKDSIPNLEESYALIRREAVRRETLKGESGNSEPAAMITQNKSRTAKGFQKSTYKCTQCNMTGHTKDCCYEIVGYPDWWDHNRAPRKKNSKKNPTAAVAETNIDGAEITSGLVTSTENSGKVFNVSTPVYNSTWIIDSGATNHMTFDSKQVKHVKSSSKKIVSTANGNEAPIIGEGSLTLTNTLNLDSVLVVPSLDYNLLSVSQITTALSCVVIFWPNLCFFKDIQTKQTIGCGIRRGNLYYLDLMSKSCDKLHQVLVVDGSKAKGENQKEIQTLDYDFHGEYDYHLVDSTGVNDLNMSAETLEHEGAIETDDISPLTEESETLADIPHQSFTEDVPILETEPPRKQLPERLTRAFKDPLALELNSSNNHVQYVRPHQDHEFLPPPANKVAALHSFYEKRDVVDTSLRL</sequence>
<feature type="domain" description="Retrovirus-related Pol polyprotein from transposon TNT 1-94-like beta-barrel" evidence="1">
    <location>
        <begin position="331"/>
        <end position="403"/>
    </location>
</feature>